<evidence type="ECO:0000256" key="1">
    <source>
        <dbReference type="ARBA" id="ARBA00004994"/>
    </source>
</evidence>
<dbReference type="GO" id="GO:0008677">
    <property type="term" value="F:2-dehydropantoate 2-reductase activity"/>
    <property type="evidence" value="ECO:0007669"/>
    <property type="project" value="UniProtKB-EC"/>
</dbReference>
<reference evidence="13" key="1">
    <citation type="submission" date="2021-12" db="EMBL/GenBank/DDBJ databases">
        <authorList>
            <person name="Ulrich A."/>
        </authorList>
    </citation>
    <scope>NUCLEOTIDE SEQUENCE</scope>
    <source>
        <strain evidence="13">A1P009</strain>
    </source>
</reference>
<dbReference type="Gene3D" id="3.40.50.720">
    <property type="entry name" value="NAD(P)-binding Rossmann-like Domain"/>
    <property type="match status" value="1"/>
</dbReference>
<comment type="function">
    <text evidence="10">Catalyzes the NADPH-dependent reduction of ketopantoate into pantoic acid.</text>
</comment>
<sequence length="318" mass="33191">MRILVLGAGGTGGYFGGRLAQAGVDVTFLVRPARAAQLERDGLRIRSGLGDAQFPVAHVTADALPALAAERPFDLVLLSCKAYDLDSSIDAIAPAVTADTAVLPILNGLLHYAALDARFGADRVLGGLCFISAMKGEDGEVVHLPSPPSMTFGERDSAHNGSARTRALEAVCAGASGFDAVRSDSFMQAAWNKFTFLAALAAATCLMRASIGRIVDTDGGTEFLSALHEECLAVAAADGHAIPAEAAQQARALLTKPGSTVTASMLRDLESGQDVEALQIIGDLRARAHASGRAVPHLDAAWVHLQAYRLRRATPQTP</sequence>
<dbReference type="EC" id="1.1.1.169" evidence="3 10"/>
<feature type="domain" description="Ketopantoate reductase N-terminal" evidence="11">
    <location>
        <begin position="3"/>
        <end position="155"/>
    </location>
</feature>
<evidence type="ECO:0000256" key="4">
    <source>
        <dbReference type="ARBA" id="ARBA00019465"/>
    </source>
</evidence>
<gene>
    <name evidence="13" type="primary">panE</name>
    <name evidence="13" type="ORF">LTT95_11310</name>
</gene>
<evidence type="ECO:0000256" key="9">
    <source>
        <dbReference type="ARBA" id="ARBA00048793"/>
    </source>
</evidence>
<evidence type="ECO:0000313" key="14">
    <source>
        <dbReference type="Proteomes" id="UP001430360"/>
    </source>
</evidence>
<organism evidence="13 14">
    <name type="scientific">Luteimonas fraxinea</name>
    <dbReference type="NCBI Taxonomy" id="2901869"/>
    <lineage>
        <taxon>Bacteria</taxon>
        <taxon>Pseudomonadati</taxon>
        <taxon>Pseudomonadota</taxon>
        <taxon>Gammaproteobacteria</taxon>
        <taxon>Lysobacterales</taxon>
        <taxon>Lysobacteraceae</taxon>
        <taxon>Luteimonas</taxon>
    </lineage>
</organism>
<evidence type="ECO:0000256" key="3">
    <source>
        <dbReference type="ARBA" id="ARBA00013014"/>
    </source>
</evidence>
<accession>A0ABS8UG97</accession>
<proteinExistence type="inferred from homology"/>
<dbReference type="SUPFAM" id="SSF51735">
    <property type="entry name" value="NAD(P)-binding Rossmann-fold domains"/>
    <property type="match status" value="1"/>
</dbReference>
<dbReference type="NCBIfam" id="TIGR00745">
    <property type="entry name" value="apbA_panE"/>
    <property type="match status" value="1"/>
</dbReference>
<dbReference type="InterPro" id="IPR013328">
    <property type="entry name" value="6PGD_dom2"/>
</dbReference>
<dbReference type="InterPro" id="IPR013332">
    <property type="entry name" value="KPR_N"/>
</dbReference>
<evidence type="ECO:0000256" key="5">
    <source>
        <dbReference type="ARBA" id="ARBA00022655"/>
    </source>
</evidence>
<evidence type="ECO:0000256" key="2">
    <source>
        <dbReference type="ARBA" id="ARBA00007870"/>
    </source>
</evidence>
<comment type="pathway">
    <text evidence="1 10">Cofactor biosynthesis; (R)-pantothenate biosynthesis; (R)-pantoate from 3-methyl-2-oxobutanoate: step 2/2.</text>
</comment>
<dbReference type="Proteomes" id="UP001430360">
    <property type="component" value="Unassembled WGS sequence"/>
</dbReference>
<name>A0ABS8UG97_9GAMM</name>
<evidence type="ECO:0000259" key="11">
    <source>
        <dbReference type="Pfam" id="PF02558"/>
    </source>
</evidence>
<dbReference type="InterPro" id="IPR003710">
    <property type="entry name" value="ApbA"/>
</dbReference>
<evidence type="ECO:0000256" key="10">
    <source>
        <dbReference type="RuleBase" id="RU362068"/>
    </source>
</evidence>
<dbReference type="InterPro" id="IPR013752">
    <property type="entry name" value="KPA_reductase"/>
</dbReference>
<dbReference type="RefSeq" id="WP_232136577.1">
    <property type="nucleotide sequence ID" value="NZ_CP089507.1"/>
</dbReference>
<reference evidence="13" key="2">
    <citation type="journal article" date="2022" name="Syst. Appl. Microbiol.">
        <title>Physiological and genomic characterisation of Luteimonas fraxinea sp. nov., a bacterial species associated with trees tolerant to ash dieback.</title>
        <authorList>
            <person name="Ulrich K."/>
            <person name="Becker R."/>
            <person name="Behrendt U."/>
            <person name="Kube M."/>
            <person name="Schneck V."/>
            <person name="Ulrich A."/>
        </authorList>
    </citation>
    <scope>NUCLEOTIDE SEQUENCE</scope>
    <source>
        <strain evidence="13">A1P009</strain>
    </source>
</reference>
<dbReference type="PANTHER" id="PTHR21708:SF26">
    <property type="entry name" value="2-DEHYDROPANTOATE 2-REDUCTASE"/>
    <property type="match status" value="1"/>
</dbReference>
<comment type="catalytic activity">
    <reaction evidence="9 10">
        <text>(R)-pantoate + NADP(+) = 2-dehydropantoate + NADPH + H(+)</text>
        <dbReference type="Rhea" id="RHEA:16233"/>
        <dbReference type="ChEBI" id="CHEBI:11561"/>
        <dbReference type="ChEBI" id="CHEBI:15378"/>
        <dbReference type="ChEBI" id="CHEBI:15980"/>
        <dbReference type="ChEBI" id="CHEBI:57783"/>
        <dbReference type="ChEBI" id="CHEBI:58349"/>
        <dbReference type="EC" id="1.1.1.169"/>
    </reaction>
</comment>
<evidence type="ECO:0000256" key="8">
    <source>
        <dbReference type="ARBA" id="ARBA00032024"/>
    </source>
</evidence>
<dbReference type="Pfam" id="PF02558">
    <property type="entry name" value="ApbA"/>
    <property type="match status" value="1"/>
</dbReference>
<dbReference type="EMBL" id="JAJQKU010000003">
    <property type="protein sequence ID" value="MCD9097525.1"/>
    <property type="molecule type" value="Genomic_DNA"/>
</dbReference>
<keyword evidence="6 10" id="KW-0521">NADP</keyword>
<comment type="similarity">
    <text evidence="2 10">Belongs to the ketopantoate reductase family.</text>
</comment>
<dbReference type="InterPro" id="IPR036291">
    <property type="entry name" value="NAD(P)-bd_dom_sf"/>
</dbReference>
<evidence type="ECO:0000256" key="7">
    <source>
        <dbReference type="ARBA" id="ARBA00023002"/>
    </source>
</evidence>
<dbReference type="Gene3D" id="1.10.1040.10">
    <property type="entry name" value="N-(1-d-carboxylethyl)-l-norvaline Dehydrogenase, domain 2"/>
    <property type="match status" value="1"/>
</dbReference>
<protein>
    <recommendedName>
        <fullName evidence="4 10">2-dehydropantoate 2-reductase</fullName>
        <ecNumber evidence="3 10">1.1.1.169</ecNumber>
    </recommendedName>
    <alternativeName>
        <fullName evidence="8 10">Ketopantoate reductase</fullName>
    </alternativeName>
</protein>
<dbReference type="PANTHER" id="PTHR21708">
    <property type="entry name" value="PROBABLE 2-DEHYDROPANTOATE 2-REDUCTASE"/>
    <property type="match status" value="1"/>
</dbReference>
<dbReference type="SUPFAM" id="SSF48179">
    <property type="entry name" value="6-phosphogluconate dehydrogenase C-terminal domain-like"/>
    <property type="match status" value="1"/>
</dbReference>
<dbReference type="InterPro" id="IPR008927">
    <property type="entry name" value="6-PGluconate_DH-like_C_sf"/>
</dbReference>
<feature type="domain" description="Ketopantoate reductase C-terminal" evidence="12">
    <location>
        <begin position="186"/>
        <end position="308"/>
    </location>
</feature>
<evidence type="ECO:0000256" key="6">
    <source>
        <dbReference type="ARBA" id="ARBA00022857"/>
    </source>
</evidence>
<dbReference type="NCBIfam" id="NF005094">
    <property type="entry name" value="PRK06522.2-5"/>
    <property type="match status" value="1"/>
</dbReference>
<keyword evidence="14" id="KW-1185">Reference proteome</keyword>
<evidence type="ECO:0000259" key="12">
    <source>
        <dbReference type="Pfam" id="PF08546"/>
    </source>
</evidence>
<keyword evidence="5 10" id="KW-0566">Pantothenate biosynthesis</keyword>
<keyword evidence="7 10" id="KW-0560">Oxidoreductase</keyword>
<dbReference type="Pfam" id="PF08546">
    <property type="entry name" value="ApbA_C"/>
    <property type="match status" value="1"/>
</dbReference>
<comment type="caution">
    <text evidence="13">The sequence shown here is derived from an EMBL/GenBank/DDBJ whole genome shotgun (WGS) entry which is preliminary data.</text>
</comment>
<dbReference type="InterPro" id="IPR051402">
    <property type="entry name" value="KPR-Related"/>
</dbReference>
<evidence type="ECO:0000313" key="13">
    <source>
        <dbReference type="EMBL" id="MCD9097525.1"/>
    </source>
</evidence>